<evidence type="ECO:0000313" key="7">
    <source>
        <dbReference type="EMBL" id="KAG5421889.1"/>
    </source>
</evidence>
<feature type="domain" description="RFX-type winged-helix" evidence="6">
    <location>
        <begin position="418"/>
        <end position="512"/>
    </location>
</feature>
<dbReference type="InterPro" id="IPR052406">
    <property type="entry name" value="Chromatin_Remodeling_Comp"/>
</dbReference>
<accession>A0A8H7ZK83</accession>
<keyword evidence="1" id="KW-0156">Chromatin regulator</keyword>
<evidence type="ECO:0000313" key="8">
    <source>
        <dbReference type="Proteomes" id="UP000669133"/>
    </source>
</evidence>
<dbReference type="PROSITE" id="PS51526">
    <property type="entry name" value="RFX_DBD"/>
    <property type="match status" value="1"/>
</dbReference>
<dbReference type="GO" id="GO:0006355">
    <property type="term" value="P:regulation of DNA-templated transcription"/>
    <property type="evidence" value="ECO:0007669"/>
    <property type="project" value="InterPro"/>
</dbReference>
<reference evidence="7 8" key="1">
    <citation type="submission" date="2020-12" db="EMBL/GenBank/DDBJ databases">
        <title>Effect of drift, selection, and recombination on the evolution of hybrid genomes in Candida yeast pathogens.</title>
        <authorList>
            <person name="Mixao V."/>
            <person name="Ksiezopolska E."/>
            <person name="Saus E."/>
            <person name="Boekhout T."/>
            <person name="Gacser A."/>
            <person name="Gabaldon T."/>
        </authorList>
    </citation>
    <scope>NUCLEOTIDE SEQUENCE [LARGE SCALE GENOMIC DNA]</scope>
    <source>
        <strain evidence="7 8">BP57</strain>
    </source>
</reference>
<dbReference type="InterPro" id="IPR003150">
    <property type="entry name" value="DNA-bd_RFX"/>
</dbReference>
<dbReference type="GO" id="GO:0003677">
    <property type="term" value="F:DNA binding"/>
    <property type="evidence" value="ECO:0007669"/>
    <property type="project" value="InterPro"/>
</dbReference>
<evidence type="ECO:0000256" key="3">
    <source>
        <dbReference type="ARBA" id="ARBA00023163"/>
    </source>
</evidence>
<dbReference type="RefSeq" id="XP_067551005.1">
    <property type="nucleotide sequence ID" value="XM_067695404.1"/>
</dbReference>
<dbReference type="GeneID" id="93649611"/>
<organism evidence="7 8">
    <name type="scientific">Candida metapsilosis</name>
    <dbReference type="NCBI Taxonomy" id="273372"/>
    <lineage>
        <taxon>Eukaryota</taxon>
        <taxon>Fungi</taxon>
        <taxon>Dikarya</taxon>
        <taxon>Ascomycota</taxon>
        <taxon>Saccharomycotina</taxon>
        <taxon>Pichiomycetes</taxon>
        <taxon>Debaryomycetaceae</taxon>
        <taxon>Candida/Lodderomyces clade</taxon>
        <taxon>Candida</taxon>
    </lineage>
</organism>
<sequence length="639" mass="72964">MPSLVPITTTSRTIIPLNGSTPDAPPPPFGFGQYQSIGSNYGLYGGYTQPQPIGSNHRGISEKSRIIMALKSQIPSEIDWALQSLARNSIQPYLQFEEDTFIAHELIQYLCKPFQLIHSKKFDLVNQSMFTHSLDALLTLRNSVQDLSNQQWLSQVASFKKQLIEILKILSGWFFQPGKQISELTNFEDQFSEALAYIIDLLEPLTCYYINNSKNDVLFNTLTQILYSTDDKNLFINTLKCVSHLLITWHKNSKGSEQDDDNIDDDDDDENLDQEEDDTKITNNCVDAITDKQLEHIINTLLVGDNDLNNAVLDFLKMYLFSEALHKDHPNSVKDSQRFRLKHLLQLSTTKANYETLIKQLPLLLVSNLPLLEPVEPQPVPNTVLTRRTQHSNAPLAAPELTKDLYKILLQFPEPARATTWLHCCYEPTTSEEVEVTQISIWKSYETQFQEIWKVDGRDRNPNLHPLLPAVDFIKNVTKAFPNAEAKVLTIHADGEEQPKKKFIIQGIQPRQFPVSIETGNYEALKSSSEIAQQEGVTTLPIGHFNSRGFESFVASESELILSEENRVYQTHMNSINESSRDILDYIIQEVLDKEHSHDHVASHLFRLHNSYWLPDLVYANPSLVETGIVNNKWLQYLL</sequence>
<evidence type="ECO:0000256" key="4">
    <source>
        <dbReference type="ARBA" id="ARBA00023242"/>
    </source>
</evidence>
<dbReference type="GO" id="GO:0016586">
    <property type="term" value="C:RSC-type complex"/>
    <property type="evidence" value="ECO:0007669"/>
    <property type="project" value="TreeGrafter"/>
</dbReference>
<evidence type="ECO:0000256" key="2">
    <source>
        <dbReference type="ARBA" id="ARBA00023015"/>
    </source>
</evidence>
<feature type="region of interest" description="Disordered" evidence="5">
    <location>
        <begin position="253"/>
        <end position="277"/>
    </location>
</feature>
<keyword evidence="8" id="KW-1185">Reference proteome</keyword>
<keyword evidence="2" id="KW-0805">Transcription regulation</keyword>
<dbReference type="AlphaFoldDB" id="A0A8H7ZK83"/>
<dbReference type="EMBL" id="JAEOAQ010000001">
    <property type="protein sequence ID" value="KAG5421889.1"/>
    <property type="molecule type" value="Genomic_DNA"/>
</dbReference>
<name>A0A8H7ZK83_9ASCO</name>
<dbReference type="PANTHER" id="PTHR22970">
    <property type="entry name" value="AT-RICH INTERACTIVE DOMAIN-CONTAINING PROTEIN 2"/>
    <property type="match status" value="1"/>
</dbReference>
<proteinExistence type="predicted"/>
<keyword evidence="4" id="KW-0539">Nucleus</keyword>
<dbReference type="OrthoDB" id="338531at2759"/>
<keyword evidence="3" id="KW-0804">Transcription</keyword>
<gene>
    <name evidence="7" type="ORF">I9W82_000982</name>
</gene>
<comment type="caution">
    <text evidence="7">The sequence shown here is derived from an EMBL/GenBank/DDBJ whole genome shotgun (WGS) entry which is preliminary data.</text>
</comment>
<evidence type="ECO:0000256" key="1">
    <source>
        <dbReference type="ARBA" id="ARBA00022853"/>
    </source>
</evidence>
<feature type="compositionally biased region" description="Acidic residues" evidence="5">
    <location>
        <begin position="258"/>
        <end position="277"/>
    </location>
</feature>
<evidence type="ECO:0000259" key="6">
    <source>
        <dbReference type="PROSITE" id="PS51526"/>
    </source>
</evidence>
<dbReference type="GO" id="GO:0006325">
    <property type="term" value="P:chromatin organization"/>
    <property type="evidence" value="ECO:0007669"/>
    <property type="project" value="UniProtKB-KW"/>
</dbReference>
<dbReference type="Proteomes" id="UP000669133">
    <property type="component" value="Unassembled WGS sequence"/>
</dbReference>
<protein>
    <submittedName>
        <fullName evidence="7">RSC9</fullName>
    </submittedName>
</protein>
<dbReference type="PANTHER" id="PTHR22970:SF14">
    <property type="entry name" value="AT-RICH INTERACTIVE DOMAIN-CONTAINING PROTEIN 2"/>
    <property type="match status" value="1"/>
</dbReference>
<evidence type="ECO:0000256" key="5">
    <source>
        <dbReference type="SAM" id="MobiDB-lite"/>
    </source>
</evidence>